<organism evidence="1">
    <name type="scientific">Erythrocytic necrosis virus</name>
    <dbReference type="NCBI Taxonomy" id="1543320"/>
    <lineage>
        <taxon>Viruses</taxon>
        <taxon>Varidnaviria</taxon>
        <taxon>Bamfordvirae</taxon>
        <taxon>Nucleocytoviricota</taxon>
        <taxon>Megaviricetes</taxon>
        <taxon>Pimascovirales</taxon>
        <taxon>Pimascovirales incertae sedis</taxon>
        <taxon>Iridoviridae</taxon>
    </lineage>
</organism>
<name>A0A4D6QIA4_9VIRU</name>
<protein>
    <submittedName>
        <fullName evidence="1">Putative RNA-dependent DNA polymerase</fullName>
    </submittedName>
</protein>
<reference evidence="1" key="2">
    <citation type="submission" date="2019-03" db="EMBL/GenBank/DDBJ databases">
        <authorList>
            <person name="Pagowski V."/>
            <person name="Mordecai G."/>
            <person name="Miller K."/>
            <person name="Schulze A."/>
            <person name="Kaukinen K."/>
            <person name="Ming T."/>
            <person name="Teffer A."/>
            <person name="Tabata A."/>
            <person name="Suttle C."/>
        </authorList>
    </citation>
    <scope>NUCLEOTIDE SEQUENCE</scope>
    <source>
        <strain evidence="1">SEQ_12_2</strain>
    </source>
</reference>
<proteinExistence type="evidence at transcript level"/>
<accession>A0A4D6QIA4</accession>
<evidence type="ECO:0000313" key="1">
    <source>
        <dbReference type="EMBL" id="QCF47507.1"/>
    </source>
</evidence>
<reference evidence="1" key="1">
    <citation type="journal article" date="2019" name="Viruses">
        <title>Distribution and Phylogeny of Erythrocytic Necrosis Virus (ENV) in Salmon Suggests Marine Origin.</title>
        <authorList>
            <person name="Pagowski V.A."/>
            <person name="Mordecai G.J."/>
            <person name="Miller K.M."/>
            <person name="Schulze A.D."/>
            <person name="Kaukinen K.H."/>
            <person name="Ming T.J."/>
            <person name="Li S."/>
            <person name="Teffer A.K."/>
            <person name="Tabata A."/>
            <person name="Suttle C.A."/>
        </authorList>
    </citation>
    <scope>NUCLEOTIDE SEQUENCE</scope>
    <source>
        <strain evidence="1">SEQ_12_2</strain>
    </source>
</reference>
<dbReference type="EMBL" id="MK638741">
    <property type="protein sequence ID" value="QCF47507.1"/>
    <property type="molecule type" value="mRNA"/>
</dbReference>
<sequence>MITYVQLLGKRKMSVKLLKGAQWRWQIIKGTVGNLGVSHVPEQNNQNGCHWYRHWPGEMYTRNGSMSFIFPQIQFFKNSK</sequence>